<proteinExistence type="predicted"/>
<evidence type="ECO:0000256" key="2">
    <source>
        <dbReference type="ARBA" id="ARBA00023136"/>
    </source>
</evidence>
<dbReference type="PANTHER" id="PTHR12652:SF23">
    <property type="entry name" value="MICROBODY (PEROXISOME) PROLIFERATION PROTEIN PEROXIN 11B (EUROFUNG)"/>
    <property type="match status" value="1"/>
</dbReference>
<dbReference type="GO" id="GO:0005778">
    <property type="term" value="C:peroxisomal membrane"/>
    <property type="evidence" value="ECO:0007669"/>
    <property type="project" value="UniProtKB-SubCell"/>
</dbReference>
<keyword evidence="3" id="KW-0576">Peroxisome</keyword>
<dbReference type="Pfam" id="PF05648">
    <property type="entry name" value="PEX11"/>
    <property type="match status" value="1"/>
</dbReference>
<organism evidence="5 6">
    <name type="scientific">Lophium mytilinum</name>
    <dbReference type="NCBI Taxonomy" id="390894"/>
    <lineage>
        <taxon>Eukaryota</taxon>
        <taxon>Fungi</taxon>
        <taxon>Dikarya</taxon>
        <taxon>Ascomycota</taxon>
        <taxon>Pezizomycotina</taxon>
        <taxon>Dothideomycetes</taxon>
        <taxon>Pleosporomycetidae</taxon>
        <taxon>Mytilinidiales</taxon>
        <taxon>Mytilinidiaceae</taxon>
        <taxon>Lophium</taxon>
    </lineage>
</organism>
<evidence type="ECO:0000256" key="4">
    <source>
        <dbReference type="ARBA" id="ARBA00046271"/>
    </source>
</evidence>
<name>A0A6A6QRF1_9PEZI</name>
<dbReference type="PANTHER" id="PTHR12652">
    <property type="entry name" value="PEROXISOMAL BIOGENESIS FACTOR 11"/>
    <property type="match status" value="1"/>
</dbReference>
<evidence type="ECO:0000313" key="6">
    <source>
        <dbReference type="Proteomes" id="UP000799750"/>
    </source>
</evidence>
<protein>
    <submittedName>
        <fullName evidence="5">Uncharacterized protein</fullName>
    </submittedName>
</protein>
<evidence type="ECO:0000256" key="1">
    <source>
        <dbReference type="ARBA" id="ARBA00022593"/>
    </source>
</evidence>
<dbReference type="InterPro" id="IPR008733">
    <property type="entry name" value="PEX11"/>
</dbReference>
<accession>A0A6A6QRF1</accession>
<keyword evidence="6" id="KW-1185">Reference proteome</keyword>
<sequence>MALTAYVAKVGRLTSDSDGLEKTLRLIQFLVFTFLAAQGGLVNPVPLQRLVQQIAISAYSTLVNTPLVKRLTSPFSRFKLISSIGRRLFRFFKFIGCFAKGLKPSGNPTDVLEMIERLKWSSMGLFIMIEDTTLLNAMDVWTVPWASAVFGEAMKFWFYALFLSIVQNVIRLSRAITAAPIDQKSSVSEKNEKGAEAITETKHPVGNEQTLQLVKLIMLDIFDIMIPGAATGWFRVGKLILGIAALISTLCRLSVIWNRC</sequence>
<evidence type="ECO:0000313" key="5">
    <source>
        <dbReference type="EMBL" id="KAF2495078.1"/>
    </source>
</evidence>
<evidence type="ECO:0000256" key="3">
    <source>
        <dbReference type="ARBA" id="ARBA00023140"/>
    </source>
</evidence>
<dbReference type="EMBL" id="MU004189">
    <property type="protein sequence ID" value="KAF2495078.1"/>
    <property type="molecule type" value="Genomic_DNA"/>
</dbReference>
<dbReference type="OrthoDB" id="3636394at2759"/>
<keyword evidence="2" id="KW-0472">Membrane</keyword>
<dbReference type="GO" id="GO:0016559">
    <property type="term" value="P:peroxisome fission"/>
    <property type="evidence" value="ECO:0007669"/>
    <property type="project" value="InterPro"/>
</dbReference>
<comment type="subcellular location">
    <subcellularLocation>
        <location evidence="4">Peroxisome membrane</location>
    </subcellularLocation>
</comment>
<keyword evidence="1" id="KW-0962">Peroxisome biogenesis</keyword>
<gene>
    <name evidence="5" type="ORF">BU16DRAFT_617949</name>
</gene>
<dbReference type="AlphaFoldDB" id="A0A6A6QRF1"/>
<reference evidence="5" key="1">
    <citation type="journal article" date="2020" name="Stud. Mycol.">
        <title>101 Dothideomycetes genomes: a test case for predicting lifestyles and emergence of pathogens.</title>
        <authorList>
            <person name="Haridas S."/>
            <person name="Albert R."/>
            <person name="Binder M."/>
            <person name="Bloem J."/>
            <person name="Labutti K."/>
            <person name="Salamov A."/>
            <person name="Andreopoulos B."/>
            <person name="Baker S."/>
            <person name="Barry K."/>
            <person name="Bills G."/>
            <person name="Bluhm B."/>
            <person name="Cannon C."/>
            <person name="Castanera R."/>
            <person name="Culley D."/>
            <person name="Daum C."/>
            <person name="Ezra D."/>
            <person name="Gonzalez J."/>
            <person name="Henrissat B."/>
            <person name="Kuo A."/>
            <person name="Liang C."/>
            <person name="Lipzen A."/>
            <person name="Lutzoni F."/>
            <person name="Magnuson J."/>
            <person name="Mondo S."/>
            <person name="Nolan M."/>
            <person name="Ohm R."/>
            <person name="Pangilinan J."/>
            <person name="Park H.-J."/>
            <person name="Ramirez L."/>
            <person name="Alfaro M."/>
            <person name="Sun H."/>
            <person name="Tritt A."/>
            <person name="Yoshinaga Y."/>
            <person name="Zwiers L.-H."/>
            <person name="Turgeon B."/>
            <person name="Goodwin S."/>
            <person name="Spatafora J."/>
            <person name="Crous P."/>
            <person name="Grigoriev I."/>
        </authorList>
    </citation>
    <scope>NUCLEOTIDE SEQUENCE</scope>
    <source>
        <strain evidence="5">CBS 269.34</strain>
    </source>
</reference>
<dbReference type="Proteomes" id="UP000799750">
    <property type="component" value="Unassembled WGS sequence"/>
</dbReference>